<dbReference type="PANTHER" id="PTHR36174">
    <property type="entry name" value="LIPID II:GLYCINE GLYCYLTRANSFERASE"/>
    <property type="match status" value="1"/>
</dbReference>
<dbReference type="InterPro" id="IPR038740">
    <property type="entry name" value="BioF2-like_GNAT_dom"/>
</dbReference>
<keyword evidence="3" id="KW-1185">Reference proteome</keyword>
<reference evidence="2 3" key="1">
    <citation type="submission" date="2022-06" db="EMBL/GenBank/DDBJ databases">
        <title>Halogeometricum sp. a new haloarchaeum isolate from saline soil.</title>
        <authorList>
            <person name="Strakova D."/>
            <person name="Galisteo C."/>
            <person name="Sanchez-Porro C."/>
            <person name="Ventosa A."/>
        </authorList>
    </citation>
    <scope>NUCLEOTIDE SEQUENCE [LARGE SCALE GENOMIC DNA]</scope>
    <source>
        <strain evidence="3">S3BR25-2</strain>
    </source>
</reference>
<dbReference type="Pfam" id="PF13480">
    <property type="entry name" value="Acetyltransf_6"/>
    <property type="match status" value="1"/>
</dbReference>
<feature type="domain" description="BioF2-like acetyltransferase" evidence="1">
    <location>
        <begin position="160"/>
        <end position="302"/>
    </location>
</feature>
<accession>A0ABU2G382</accession>
<dbReference type="SUPFAM" id="SSF55729">
    <property type="entry name" value="Acyl-CoA N-acyltransferases (Nat)"/>
    <property type="match status" value="1"/>
</dbReference>
<gene>
    <name evidence="2" type="ORF">NDI79_13750</name>
</gene>
<organism evidence="2 3">
    <name type="scientific">Halogeometricum luteum</name>
    <dbReference type="NCBI Taxonomy" id="2950537"/>
    <lineage>
        <taxon>Archaea</taxon>
        <taxon>Methanobacteriati</taxon>
        <taxon>Methanobacteriota</taxon>
        <taxon>Stenosarchaea group</taxon>
        <taxon>Halobacteria</taxon>
        <taxon>Halobacteriales</taxon>
        <taxon>Haloferacaceae</taxon>
        <taxon>Halogeometricum</taxon>
    </lineage>
</organism>
<evidence type="ECO:0000259" key="1">
    <source>
        <dbReference type="Pfam" id="PF13480"/>
    </source>
</evidence>
<dbReference type="RefSeq" id="WP_310929107.1">
    <property type="nucleotide sequence ID" value="NZ_JAMQOQ010000003.1"/>
</dbReference>
<evidence type="ECO:0000313" key="3">
    <source>
        <dbReference type="Proteomes" id="UP001254813"/>
    </source>
</evidence>
<dbReference type="EMBL" id="JAMQOQ010000003">
    <property type="protein sequence ID" value="MDS0295242.1"/>
    <property type="molecule type" value="Genomic_DNA"/>
</dbReference>
<proteinExistence type="predicted"/>
<dbReference type="Proteomes" id="UP001254813">
    <property type="component" value="Unassembled WGS sequence"/>
</dbReference>
<protein>
    <submittedName>
        <fullName evidence="2">GNAT family N-acetyltransferase</fullName>
    </submittedName>
</protein>
<dbReference type="InterPro" id="IPR050644">
    <property type="entry name" value="PG_Glycine_Bridge_Synth"/>
</dbReference>
<evidence type="ECO:0000313" key="2">
    <source>
        <dbReference type="EMBL" id="MDS0295242.1"/>
    </source>
</evidence>
<name>A0ABU2G382_9EURY</name>
<dbReference type="PANTHER" id="PTHR36174:SF1">
    <property type="entry name" value="LIPID II:GLYCINE GLYCYLTRANSFERASE"/>
    <property type="match status" value="1"/>
</dbReference>
<sequence length="334" mass="37841">MEIETLSLSEWGEKLPSSGFDVFHTEEALTVLDEHTSAELRLYGGFKGSQAVALLPVFVRRNAVGRAVFSPPPALGVPYLGPIATPNSPKQRKQEKVNREFTEEVLERLSVDSSRTLLRFVCSTDFLDPRPYQWSDMQITPEFTYELELSDTTADELLSSFSKSLRREIRKRDELDLTIGVEGMDAAQTIHRNVEDRYDEQGESFAFSWPYVRDLLERVGDRSRVYVARGPNGKFLNGVVVLYSNDAAIYWLGGARVDYEGVSVNSLLQWRILEDIIEDPELDSVHRYDLLGANTERLCRYKSKFGGELVPYYRIESGGAGMDLAKAAYRVVSR</sequence>
<dbReference type="Gene3D" id="3.40.630.30">
    <property type="match status" value="1"/>
</dbReference>
<comment type="caution">
    <text evidence="2">The sequence shown here is derived from an EMBL/GenBank/DDBJ whole genome shotgun (WGS) entry which is preliminary data.</text>
</comment>
<dbReference type="InterPro" id="IPR016181">
    <property type="entry name" value="Acyl_CoA_acyltransferase"/>
</dbReference>